<keyword evidence="3" id="KW-1185">Reference proteome</keyword>
<accession>A0A8H5EBC0</accession>
<evidence type="ECO:0000256" key="1">
    <source>
        <dbReference type="SAM" id="MobiDB-lite"/>
    </source>
</evidence>
<evidence type="ECO:0000313" key="3">
    <source>
        <dbReference type="Proteomes" id="UP000573603"/>
    </source>
</evidence>
<dbReference type="AlphaFoldDB" id="A0A8H5EBC0"/>
<reference evidence="2 3" key="1">
    <citation type="journal article" date="2020" name="BMC Genomics">
        <title>Correction to: Identification and distribution of gene clusters required for synthesis of sphingolipid metabolism inhibitors in diverse species of the filamentous fungus Fusarium.</title>
        <authorList>
            <person name="Kim H.S."/>
            <person name="Lohmar J.M."/>
            <person name="Busman M."/>
            <person name="Brown D.W."/>
            <person name="Naumann T.A."/>
            <person name="Divon H.H."/>
            <person name="Lysoe E."/>
            <person name="Uhlig S."/>
            <person name="Proctor R.H."/>
        </authorList>
    </citation>
    <scope>NUCLEOTIDE SEQUENCE [LARGE SCALE GENOMIC DNA]</scope>
    <source>
        <strain evidence="2 3">NRRL 25214</strain>
    </source>
</reference>
<dbReference type="Proteomes" id="UP000573603">
    <property type="component" value="Unassembled WGS sequence"/>
</dbReference>
<comment type="caution">
    <text evidence="2">The sequence shown here is derived from an EMBL/GenBank/DDBJ whole genome shotgun (WGS) entry which is preliminary data.</text>
</comment>
<name>A0A8H5EBC0_9HYPO</name>
<feature type="region of interest" description="Disordered" evidence="1">
    <location>
        <begin position="82"/>
        <end position="176"/>
    </location>
</feature>
<gene>
    <name evidence="2" type="ORF">FANTH_1638</name>
</gene>
<sequence length="176" mass="19438">MDDEEEHFDFMYQGWVAHMGEMLHRDMSHVIAAMRADGGVLPEVELPPRRPGHWYDFGLFLPSDPFPEPESEEVAVNSLEDEENTVVKAEPASPDTLAAPDSPRSPRLYDITPLRRSQTPSPVNVAEADVDPLGNEATVTVKPEPSPETDDDIVEVPRSPASPSLYDIPSFYAAPS</sequence>
<organism evidence="2 3">
    <name type="scientific">Fusarium anthophilum</name>
    <dbReference type="NCBI Taxonomy" id="48485"/>
    <lineage>
        <taxon>Eukaryota</taxon>
        <taxon>Fungi</taxon>
        <taxon>Dikarya</taxon>
        <taxon>Ascomycota</taxon>
        <taxon>Pezizomycotina</taxon>
        <taxon>Sordariomycetes</taxon>
        <taxon>Hypocreomycetidae</taxon>
        <taxon>Hypocreales</taxon>
        <taxon>Nectriaceae</taxon>
        <taxon>Fusarium</taxon>
        <taxon>Fusarium fujikuroi species complex</taxon>
    </lineage>
</organism>
<proteinExistence type="predicted"/>
<dbReference type="EMBL" id="JABEVY010000034">
    <property type="protein sequence ID" value="KAF5253566.1"/>
    <property type="molecule type" value="Genomic_DNA"/>
</dbReference>
<evidence type="ECO:0000313" key="2">
    <source>
        <dbReference type="EMBL" id="KAF5253566.1"/>
    </source>
</evidence>
<protein>
    <submittedName>
        <fullName evidence="2">Uncharacterized protein</fullName>
    </submittedName>
</protein>
<feature type="non-terminal residue" evidence="2">
    <location>
        <position position="176"/>
    </location>
</feature>